<protein>
    <submittedName>
        <fullName evidence="1">Uncharacterized protein</fullName>
    </submittedName>
</protein>
<organism evidence="1 2">
    <name type="scientific">Penicillium subrubescens</name>
    <dbReference type="NCBI Taxonomy" id="1316194"/>
    <lineage>
        <taxon>Eukaryota</taxon>
        <taxon>Fungi</taxon>
        <taxon>Dikarya</taxon>
        <taxon>Ascomycota</taxon>
        <taxon>Pezizomycotina</taxon>
        <taxon>Eurotiomycetes</taxon>
        <taxon>Eurotiomycetidae</taxon>
        <taxon>Eurotiales</taxon>
        <taxon>Aspergillaceae</taxon>
        <taxon>Penicillium</taxon>
    </lineage>
</organism>
<evidence type="ECO:0000313" key="1">
    <source>
        <dbReference type="EMBL" id="OKO95197.1"/>
    </source>
</evidence>
<gene>
    <name evidence="1" type="ORF">PENSUB_11276</name>
</gene>
<keyword evidence="2" id="KW-1185">Reference proteome</keyword>
<dbReference type="EMBL" id="MNBE01000706">
    <property type="protein sequence ID" value="OKO95197.1"/>
    <property type="molecule type" value="Genomic_DNA"/>
</dbReference>
<dbReference type="Proteomes" id="UP000186955">
    <property type="component" value="Unassembled WGS sequence"/>
</dbReference>
<evidence type="ECO:0000313" key="2">
    <source>
        <dbReference type="Proteomes" id="UP000186955"/>
    </source>
</evidence>
<reference evidence="1 2" key="1">
    <citation type="submission" date="2016-10" db="EMBL/GenBank/DDBJ databases">
        <title>Genome sequence of the ascomycete fungus Penicillium subrubescens.</title>
        <authorList>
            <person name="De Vries R.P."/>
            <person name="Peng M."/>
            <person name="Dilokpimol A."/>
            <person name="Hilden K."/>
            <person name="Makela M.R."/>
            <person name="Grigoriev I."/>
            <person name="Riley R."/>
            <person name="Granchi Z."/>
        </authorList>
    </citation>
    <scope>NUCLEOTIDE SEQUENCE [LARGE SCALE GENOMIC DNA]</scope>
    <source>
        <strain evidence="1 2">CBS 132785</strain>
    </source>
</reference>
<name>A0A1Q5T4Q0_9EURO</name>
<dbReference type="AlphaFoldDB" id="A0A1Q5T4Q0"/>
<proteinExistence type="predicted"/>
<comment type="caution">
    <text evidence="1">The sequence shown here is derived from an EMBL/GenBank/DDBJ whole genome shotgun (WGS) entry which is preliminary data.</text>
</comment>
<accession>A0A1Q5T4Q0</accession>
<sequence>MRAAFVAPSGVEACKRRGARIRNASETPISIGAQSVPKPARAELNFDPVRVRDDTLVPINAVRPKSGPCTPGKDSGFLSLVVLSRGPRKNASISYVLPDTVQSTLFARQSAEKRCIQELI</sequence>